<dbReference type="InterPro" id="IPR037401">
    <property type="entry name" value="SnoaL-like"/>
</dbReference>
<dbReference type="KEGG" id="cwo:Cwoe_4591"/>
<dbReference type="Proteomes" id="UP000008229">
    <property type="component" value="Chromosome"/>
</dbReference>
<sequence>MTAQTTDRRVQELTDRSEIADLVARLGAWLDRQRPDDDPRTIFDAGVAVSTPGGTAEGIDAVIAQATRNHAAHRTQHAISDLLIDLDEAGERATVGANLIVTFASEPLVQLGERYRFETVRGAAGWRLARVEVMPIWRS</sequence>
<evidence type="ECO:0000313" key="3">
    <source>
        <dbReference type="Proteomes" id="UP000008229"/>
    </source>
</evidence>
<accession>D3F909</accession>
<dbReference type="eggNOG" id="ENOG50343PC">
    <property type="taxonomic scope" value="Bacteria"/>
</dbReference>
<evidence type="ECO:0000313" key="2">
    <source>
        <dbReference type="EMBL" id="ADB53004.1"/>
    </source>
</evidence>
<dbReference type="AlphaFoldDB" id="D3F909"/>
<feature type="domain" description="SnoaL-like" evidence="1">
    <location>
        <begin position="11"/>
        <end position="131"/>
    </location>
</feature>
<evidence type="ECO:0000259" key="1">
    <source>
        <dbReference type="Pfam" id="PF13577"/>
    </source>
</evidence>
<dbReference type="InterPro" id="IPR032710">
    <property type="entry name" value="NTF2-like_dom_sf"/>
</dbReference>
<dbReference type="EMBL" id="CP001854">
    <property type="protein sequence ID" value="ADB53004.1"/>
    <property type="molecule type" value="Genomic_DNA"/>
</dbReference>
<organism evidence="2 3">
    <name type="scientific">Conexibacter woesei (strain DSM 14684 / CCUG 47730 / CIP 108061 / JCM 11494 / NBRC 100937 / ID131577)</name>
    <dbReference type="NCBI Taxonomy" id="469383"/>
    <lineage>
        <taxon>Bacteria</taxon>
        <taxon>Bacillati</taxon>
        <taxon>Actinomycetota</taxon>
        <taxon>Thermoleophilia</taxon>
        <taxon>Solirubrobacterales</taxon>
        <taxon>Conexibacteraceae</taxon>
        <taxon>Conexibacter</taxon>
    </lineage>
</organism>
<dbReference type="RefSeq" id="WP_012936055.1">
    <property type="nucleotide sequence ID" value="NC_013739.1"/>
</dbReference>
<protein>
    <recommendedName>
        <fullName evidence="1">SnoaL-like domain-containing protein</fullName>
    </recommendedName>
</protein>
<dbReference type="Pfam" id="PF13577">
    <property type="entry name" value="SnoaL_4"/>
    <property type="match status" value="1"/>
</dbReference>
<name>D3F909_CONWI</name>
<proteinExistence type="predicted"/>
<dbReference type="HOGENOM" id="CLU_106738_10_0_11"/>
<dbReference type="Gene3D" id="3.10.450.50">
    <property type="match status" value="1"/>
</dbReference>
<dbReference type="OrthoDB" id="4941530at2"/>
<gene>
    <name evidence="2" type="ordered locus">Cwoe_4591</name>
</gene>
<dbReference type="SUPFAM" id="SSF54427">
    <property type="entry name" value="NTF2-like"/>
    <property type="match status" value="1"/>
</dbReference>
<reference evidence="2 3" key="1">
    <citation type="journal article" date="2010" name="Stand. Genomic Sci.">
        <title>Complete genome sequence of Conexibacter woesei type strain (ID131577).</title>
        <authorList>
            <person name="Pukall R."/>
            <person name="Lapidus A."/>
            <person name="Glavina Del Rio T."/>
            <person name="Copeland A."/>
            <person name="Tice H."/>
            <person name="Cheng J.-F."/>
            <person name="Lucas S."/>
            <person name="Chen F."/>
            <person name="Nolan M."/>
            <person name="Bruce D."/>
            <person name="Goodwin L."/>
            <person name="Pitluck S."/>
            <person name="Mavromatis K."/>
            <person name="Ivanova N."/>
            <person name="Ovchinnikova G."/>
            <person name="Pati A."/>
            <person name="Chen A."/>
            <person name="Palaniappan K."/>
            <person name="Land M."/>
            <person name="Hauser L."/>
            <person name="Chang Y.-J."/>
            <person name="Jeffries C.D."/>
            <person name="Chain P."/>
            <person name="Meincke L."/>
            <person name="Sims D."/>
            <person name="Brettin T."/>
            <person name="Detter J.C."/>
            <person name="Rohde M."/>
            <person name="Goeker M."/>
            <person name="Bristow J."/>
            <person name="Eisen J.A."/>
            <person name="Markowitz V."/>
            <person name="Kyrpides N.C."/>
            <person name="Klenk H.-P."/>
            <person name="Hugenholtz P."/>
        </authorList>
    </citation>
    <scope>NUCLEOTIDE SEQUENCE [LARGE SCALE GENOMIC DNA]</scope>
    <source>
        <strain evidence="3">DSM 14684 / CIP 108061 / JCM 11494 / NBRC 100937 / ID131577</strain>
    </source>
</reference>
<keyword evidence="3" id="KW-1185">Reference proteome</keyword>
<reference evidence="3" key="2">
    <citation type="submission" date="2010-01" db="EMBL/GenBank/DDBJ databases">
        <title>The complete genome of Conexibacter woesei DSM 14684.</title>
        <authorList>
            <consortium name="US DOE Joint Genome Institute (JGI-PGF)"/>
            <person name="Lucas S."/>
            <person name="Copeland A."/>
            <person name="Lapidus A."/>
            <person name="Glavina del Rio T."/>
            <person name="Dalin E."/>
            <person name="Tice H."/>
            <person name="Bruce D."/>
            <person name="Goodwin L."/>
            <person name="Pitluck S."/>
            <person name="Kyrpides N."/>
            <person name="Mavromatis K."/>
            <person name="Ivanova N."/>
            <person name="Mikhailova N."/>
            <person name="Chertkov O."/>
            <person name="Brettin T."/>
            <person name="Detter J.C."/>
            <person name="Han C."/>
            <person name="Larimer F."/>
            <person name="Land M."/>
            <person name="Hauser L."/>
            <person name="Markowitz V."/>
            <person name="Cheng J.-F."/>
            <person name="Hugenholtz P."/>
            <person name="Woyke T."/>
            <person name="Wu D."/>
            <person name="Pukall R."/>
            <person name="Steenblock K."/>
            <person name="Schneider S."/>
            <person name="Klenk H.-P."/>
            <person name="Eisen J.A."/>
        </authorList>
    </citation>
    <scope>NUCLEOTIDE SEQUENCE [LARGE SCALE GENOMIC DNA]</scope>
    <source>
        <strain evidence="3">DSM 14684 / CIP 108061 / JCM 11494 / NBRC 100937 / ID131577</strain>
    </source>
</reference>